<sequence>MIAVVFLTRSPHQAMLEFIPQMERDGYDLYVCADDMLSGPFLQYTSRECEEAGYKNALLPWHISRPSAWEKALYHFCEKDTKYRHVWFIEEDVLITSADILYKMDQQYPETDVLSESHIVVTKYKRDWHWQLAHSIIDFPWAKSMMCACRLSKRMLQVVREYVKKHGTLLYHEFMFNTLAMHHGLAVDTPDELNGITYQYKWGLDEMEPGLLYHPVKDVGSHPLLRKIIHARHALNTARA</sequence>
<protein>
    <recommendedName>
        <fullName evidence="2">Glycosyltransferase</fullName>
    </recommendedName>
</protein>
<dbReference type="AlphaFoldDB" id="A0A6C0DD48"/>
<evidence type="ECO:0000313" key="1">
    <source>
        <dbReference type="EMBL" id="QHT14353.1"/>
    </source>
</evidence>
<proteinExistence type="predicted"/>
<dbReference type="EMBL" id="MN739581">
    <property type="protein sequence ID" value="QHT14353.1"/>
    <property type="molecule type" value="Genomic_DNA"/>
</dbReference>
<reference evidence="1" key="1">
    <citation type="journal article" date="2020" name="Nature">
        <title>Giant virus diversity and host interactions through global metagenomics.</title>
        <authorList>
            <person name="Schulz F."/>
            <person name="Roux S."/>
            <person name="Paez-Espino D."/>
            <person name="Jungbluth S."/>
            <person name="Walsh D.A."/>
            <person name="Denef V.J."/>
            <person name="McMahon K.D."/>
            <person name="Konstantinidis K.T."/>
            <person name="Eloe-Fadrosh E.A."/>
            <person name="Kyrpides N.C."/>
            <person name="Woyke T."/>
        </authorList>
    </citation>
    <scope>NUCLEOTIDE SEQUENCE</scope>
    <source>
        <strain evidence="1">GVMAG-M-3300023174-137</strain>
    </source>
</reference>
<evidence type="ECO:0008006" key="2">
    <source>
        <dbReference type="Google" id="ProtNLM"/>
    </source>
</evidence>
<name>A0A6C0DD48_9ZZZZ</name>
<accession>A0A6C0DD48</accession>
<organism evidence="1">
    <name type="scientific">viral metagenome</name>
    <dbReference type="NCBI Taxonomy" id="1070528"/>
    <lineage>
        <taxon>unclassified sequences</taxon>
        <taxon>metagenomes</taxon>
        <taxon>organismal metagenomes</taxon>
    </lineage>
</organism>